<evidence type="ECO:0000313" key="3">
    <source>
        <dbReference type="Proteomes" id="UP001599542"/>
    </source>
</evidence>
<name>A0ABW6GHF5_9ACTN</name>
<comment type="caution">
    <text evidence="2">The sequence shown here is derived from an EMBL/GenBank/DDBJ whole genome shotgun (WGS) entry which is preliminary data.</text>
</comment>
<dbReference type="Gene3D" id="1.20.1260.20">
    <property type="entry name" value="PPE superfamily"/>
    <property type="match status" value="1"/>
</dbReference>
<evidence type="ECO:0008006" key="4">
    <source>
        <dbReference type="Google" id="ProtNLM"/>
    </source>
</evidence>
<sequence length="373" mass="40828">MVDFDTLARFDPGSLDRFLDAWRKVAAELAAVDAGFEAGVNVPLRSGEWTGKDADAARGHCDRVAVDLGAVGKEAAGLVDFAGKMASGGEEGFKGFRDLSDRARELRARAAELLAEIGADGSVTSTDPRPADPNPDAAENARLNDRLRELSAIQVEAQGLLKDARASDQWFANGLKVAFGTEDNFETEDRDFRGADPDLGDRRTELTLKAAEEWLRYKNGYPDAADLLKHWLGASGTPYQVDPAKMLKDMPSTFGKDVDATLDELRKRPDGPVSTDWLPSKPDASKDPAAANWYFGLNHFQYRLVGEKHGGTIDYHVEVQKRYDWGVPSEHRSNLHQTRLVNLEQADIAHLNTTGQARDFDVTGSTGPLTSRS</sequence>
<reference evidence="2 3" key="1">
    <citation type="submission" date="2024-09" db="EMBL/GenBank/DDBJ databases">
        <title>The Natural Products Discovery Center: Release of the First 8490 Sequenced Strains for Exploring Actinobacteria Biosynthetic Diversity.</title>
        <authorList>
            <person name="Kalkreuter E."/>
            <person name="Kautsar S.A."/>
            <person name="Yang D."/>
            <person name="Bader C.D."/>
            <person name="Teijaro C.N."/>
            <person name="Fluegel L."/>
            <person name="Davis C.M."/>
            <person name="Simpson J.R."/>
            <person name="Lauterbach L."/>
            <person name="Steele A.D."/>
            <person name="Gui C."/>
            <person name="Meng S."/>
            <person name="Li G."/>
            <person name="Viehrig K."/>
            <person name="Ye F."/>
            <person name="Su P."/>
            <person name="Kiefer A.F."/>
            <person name="Nichols A."/>
            <person name="Cepeda A.J."/>
            <person name="Yan W."/>
            <person name="Fan B."/>
            <person name="Jiang Y."/>
            <person name="Adhikari A."/>
            <person name="Zheng C.-J."/>
            <person name="Schuster L."/>
            <person name="Cowan T.M."/>
            <person name="Smanski M.J."/>
            <person name="Chevrette M.G."/>
            <person name="De Carvalho L.P.S."/>
            <person name="Shen B."/>
        </authorList>
    </citation>
    <scope>NUCLEOTIDE SEQUENCE [LARGE SCALE GENOMIC DNA]</scope>
    <source>
        <strain evidence="2 3">NPDC058753</strain>
    </source>
</reference>
<gene>
    <name evidence="2" type="ORF">ACFW6T_09325</name>
</gene>
<dbReference type="RefSeq" id="WP_380321880.1">
    <property type="nucleotide sequence ID" value="NZ_JBHYPW010000015.1"/>
</dbReference>
<protein>
    <recommendedName>
        <fullName evidence="4">WXG100 family type VII secretion target</fullName>
    </recommendedName>
</protein>
<feature type="region of interest" description="Disordered" evidence="1">
    <location>
        <begin position="119"/>
        <end position="139"/>
    </location>
</feature>
<accession>A0ABW6GHF5</accession>
<keyword evidence="3" id="KW-1185">Reference proteome</keyword>
<organism evidence="2 3">
    <name type="scientific">Kitasatospora phosalacinea</name>
    <dbReference type="NCBI Taxonomy" id="2065"/>
    <lineage>
        <taxon>Bacteria</taxon>
        <taxon>Bacillati</taxon>
        <taxon>Actinomycetota</taxon>
        <taxon>Actinomycetes</taxon>
        <taxon>Kitasatosporales</taxon>
        <taxon>Streptomycetaceae</taxon>
        <taxon>Kitasatospora</taxon>
    </lineage>
</organism>
<proteinExistence type="predicted"/>
<evidence type="ECO:0000256" key="1">
    <source>
        <dbReference type="SAM" id="MobiDB-lite"/>
    </source>
</evidence>
<dbReference type="InterPro" id="IPR038332">
    <property type="entry name" value="PPE_sf"/>
</dbReference>
<evidence type="ECO:0000313" key="2">
    <source>
        <dbReference type="EMBL" id="MFE1352175.1"/>
    </source>
</evidence>
<dbReference type="EMBL" id="JBHYPX010000013">
    <property type="protein sequence ID" value="MFE1352175.1"/>
    <property type="molecule type" value="Genomic_DNA"/>
</dbReference>
<dbReference type="Proteomes" id="UP001599542">
    <property type="component" value="Unassembled WGS sequence"/>
</dbReference>